<dbReference type="EMBL" id="CAAALY010253231">
    <property type="protein sequence ID" value="VEL36806.1"/>
    <property type="molecule type" value="Genomic_DNA"/>
</dbReference>
<proteinExistence type="predicted"/>
<gene>
    <name evidence="1" type="ORF">PXEA_LOCUS30246</name>
</gene>
<dbReference type="Proteomes" id="UP000784294">
    <property type="component" value="Unassembled WGS sequence"/>
</dbReference>
<dbReference type="AlphaFoldDB" id="A0A448XHP8"/>
<evidence type="ECO:0000313" key="2">
    <source>
        <dbReference type="Proteomes" id="UP000784294"/>
    </source>
</evidence>
<protein>
    <submittedName>
        <fullName evidence="1">Uncharacterized protein</fullName>
    </submittedName>
</protein>
<evidence type="ECO:0000313" key="1">
    <source>
        <dbReference type="EMBL" id="VEL36806.1"/>
    </source>
</evidence>
<reference evidence="1" key="1">
    <citation type="submission" date="2018-11" db="EMBL/GenBank/DDBJ databases">
        <authorList>
            <consortium name="Pathogen Informatics"/>
        </authorList>
    </citation>
    <scope>NUCLEOTIDE SEQUENCE</scope>
</reference>
<sequence>MEYQGDNKKKKTLFTSLPTQYEKTDKFDFSGVYRIKFGNCEQKYIREIGRKIGVGIKERQRLCRNMDTKRSKKAEYIARTGYEIDWKSTENLAACGENTRKRKIREAIKILTERNLMNRRLEEDRIRENCAYCLKHSEITRQQQDQLKEDDWIKLMSLILEKEIAGG</sequence>
<organism evidence="1 2">
    <name type="scientific">Protopolystoma xenopodis</name>
    <dbReference type="NCBI Taxonomy" id="117903"/>
    <lineage>
        <taxon>Eukaryota</taxon>
        <taxon>Metazoa</taxon>
        <taxon>Spiralia</taxon>
        <taxon>Lophotrochozoa</taxon>
        <taxon>Platyhelminthes</taxon>
        <taxon>Monogenea</taxon>
        <taxon>Polyopisthocotylea</taxon>
        <taxon>Polystomatidea</taxon>
        <taxon>Polystomatidae</taxon>
        <taxon>Protopolystoma</taxon>
    </lineage>
</organism>
<keyword evidence="2" id="KW-1185">Reference proteome</keyword>
<comment type="caution">
    <text evidence="1">The sequence shown here is derived from an EMBL/GenBank/DDBJ whole genome shotgun (WGS) entry which is preliminary data.</text>
</comment>
<accession>A0A448XHP8</accession>
<name>A0A448XHP8_9PLAT</name>